<comment type="catalytic activity">
    <reaction evidence="8">
        <text>[ribosomal protein uS12]-L-proline + 2-oxoglutarate + O2 = [ribosomal protein uS12]-(3S)-3-hydroxy-L-proline + succinate + CO2</text>
        <dbReference type="Rhea" id="RHEA:54156"/>
        <dbReference type="Rhea" id="RHEA-COMP:13816"/>
        <dbReference type="Rhea" id="RHEA-COMP:13818"/>
        <dbReference type="ChEBI" id="CHEBI:15379"/>
        <dbReference type="ChEBI" id="CHEBI:16526"/>
        <dbReference type="ChEBI" id="CHEBI:16810"/>
        <dbReference type="ChEBI" id="CHEBI:30031"/>
        <dbReference type="ChEBI" id="CHEBI:50342"/>
        <dbReference type="ChEBI" id="CHEBI:85428"/>
    </reaction>
</comment>
<dbReference type="InterPro" id="IPR005123">
    <property type="entry name" value="Oxoglu/Fe-dep_dioxygenase_dom"/>
</dbReference>
<keyword evidence="7" id="KW-0408">Iron</keyword>
<dbReference type="InterPro" id="IPR019601">
    <property type="entry name" value="Oxoglutarate/Fe-dep_Oase_C"/>
</dbReference>
<dbReference type="PANTHER" id="PTHR12117">
    <property type="entry name" value="HISTONE ACETYLTRANSFERASE COMPLEX"/>
    <property type="match status" value="1"/>
</dbReference>
<evidence type="ECO:0000256" key="3">
    <source>
        <dbReference type="ARBA" id="ARBA00022723"/>
    </source>
</evidence>
<evidence type="ECO:0000256" key="6">
    <source>
        <dbReference type="ARBA" id="ARBA00023002"/>
    </source>
</evidence>
<evidence type="ECO:0000256" key="1">
    <source>
        <dbReference type="ARBA" id="ARBA00001961"/>
    </source>
</evidence>
<dbReference type="AlphaFoldDB" id="A0A1Y5HXN7"/>
<evidence type="ECO:0000256" key="4">
    <source>
        <dbReference type="ARBA" id="ARBA00022896"/>
    </source>
</evidence>
<name>A0A1Y5HXN7_OSTTA</name>
<evidence type="ECO:0000259" key="9">
    <source>
        <dbReference type="PROSITE" id="PS51471"/>
    </source>
</evidence>
<dbReference type="InterPro" id="IPR051842">
    <property type="entry name" value="uS12_prolyl_hydroxylase"/>
</dbReference>
<dbReference type="InterPro" id="IPR043044">
    <property type="entry name" value="TPA1/Ofd1_C"/>
</dbReference>
<keyword evidence="6" id="KW-0560">Oxidoreductase</keyword>
<evidence type="ECO:0000256" key="2">
    <source>
        <dbReference type="ARBA" id="ARBA00007443"/>
    </source>
</evidence>
<dbReference type="PROSITE" id="PS51471">
    <property type="entry name" value="FE2OG_OXY"/>
    <property type="match status" value="1"/>
</dbReference>
<dbReference type="GO" id="GO:0031418">
    <property type="term" value="F:L-ascorbic acid binding"/>
    <property type="evidence" value="ECO:0007669"/>
    <property type="project" value="UniProtKB-KW"/>
</dbReference>
<comment type="cofactor">
    <cofactor evidence="1">
        <name>L-ascorbate</name>
        <dbReference type="ChEBI" id="CHEBI:38290"/>
    </cofactor>
</comment>
<dbReference type="GO" id="GO:0031543">
    <property type="term" value="F:peptidyl-proline dioxygenase activity"/>
    <property type="evidence" value="ECO:0007669"/>
    <property type="project" value="UniProtKB-ARBA"/>
</dbReference>
<sequence>MSKTRKTLLNSERLGRQWLLAPELFDAQYVEKKAAEYTSALPYRHVCFNSVCDDGRLRKVLEELEGHLTLSFKETDLFKVLQSVDLASLDVDGLQDACINLIALRNELYSDKFRQLIEQVTGCPKLESRVDCSCNVYPTGGHLLCHDDVIGTRCVSYILYLSEPDEEWTLEDGGALELYSVTTTTPSLPESVPSKEILPKWNSMVVFGIEPGKSFHAVQEVHAQRKSRVSISGWFHVAHSKHILRGASAQTLLHGTHIFTQSTGDKDMKLIESTLDTRPIDSSPFREDDRENLRRWVNSQYLSGTGIQRLQDHFSSRGSMLLRDFLHHNIVRELKSLMTLARKEFSSTSTNGHDFGTCWTLCGPPHVRRFLQCTKNSKEEAEMVPNCTDIHLLLCQIRSHVFNSGSFERWLASIVGSSNLGVTNAEIRCFRPGHDYTVAVQKPISHAKHISTILCFVDDFEASEKHMWASGEVGGYICHIGVTKKSVSPAEIYEEEDDDTVLSIDAAFNTLSLVSSGEDGFEFVKYVSSMAPSPRWDISLEMVQA</sequence>
<comment type="similarity">
    <text evidence="2">Belongs to the TPA1 family.</text>
</comment>
<feature type="domain" description="Fe2OG dioxygenase" evidence="9">
    <location>
        <begin position="128"/>
        <end position="237"/>
    </location>
</feature>
<reference evidence="10" key="1">
    <citation type="submission" date="2017-04" db="EMBL/GenBank/DDBJ databases">
        <title>Population genomics of picophytoplankton unveils novel chromosome hypervariability.</title>
        <authorList>
            <consortium name="DOE Joint Genome Institute"/>
            <person name="Blanc-Mathieu R."/>
            <person name="Krasovec M."/>
            <person name="Hebrard M."/>
            <person name="Yau S."/>
            <person name="Desgranges E."/>
            <person name="Martin J."/>
            <person name="Schackwitz W."/>
            <person name="Kuo A."/>
            <person name="Salin G."/>
            <person name="Donnadieu C."/>
            <person name="Desdevises Y."/>
            <person name="Sanchez-Ferandin S."/>
            <person name="Moreau H."/>
            <person name="Rivals E."/>
            <person name="Grigoriev I.V."/>
            <person name="Grimsley N."/>
            <person name="Eyre-Walker A."/>
            <person name="Piganeau G."/>
        </authorList>
    </citation>
    <scope>NUCLEOTIDE SEQUENCE [LARGE SCALE GENOMIC DNA]</scope>
    <source>
        <strain evidence="10">RCC 1115</strain>
    </source>
</reference>
<organism evidence="10">
    <name type="scientific">Ostreococcus tauri</name>
    <name type="common">Marine green alga</name>
    <dbReference type="NCBI Taxonomy" id="70448"/>
    <lineage>
        <taxon>Eukaryota</taxon>
        <taxon>Viridiplantae</taxon>
        <taxon>Chlorophyta</taxon>
        <taxon>Mamiellophyceae</taxon>
        <taxon>Mamiellales</taxon>
        <taxon>Bathycoccaceae</taxon>
        <taxon>Ostreococcus</taxon>
    </lineage>
</organism>
<gene>
    <name evidence="10" type="ORF">BE221DRAFT_64320</name>
</gene>
<evidence type="ECO:0000256" key="5">
    <source>
        <dbReference type="ARBA" id="ARBA00022964"/>
    </source>
</evidence>
<evidence type="ECO:0000313" key="10">
    <source>
        <dbReference type="EMBL" id="OUS42031.1"/>
    </source>
</evidence>
<dbReference type="EMBL" id="KZ155839">
    <property type="protein sequence ID" value="OUS42031.1"/>
    <property type="molecule type" value="Genomic_DNA"/>
</dbReference>
<dbReference type="InterPro" id="IPR039558">
    <property type="entry name" value="TPA1/OFD1_N"/>
</dbReference>
<dbReference type="InterPro" id="IPR006620">
    <property type="entry name" value="Pro_4_hyd_alph"/>
</dbReference>
<dbReference type="Proteomes" id="UP000195557">
    <property type="component" value="Unassembled WGS sequence"/>
</dbReference>
<dbReference type="Gene3D" id="3.60.130.20">
    <property type="entry name" value="Oxoglutarate/iron-dependent oxygenase, C-terminal degradation domain"/>
    <property type="match status" value="1"/>
</dbReference>
<dbReference type="Pfam" id="PF10637">
    <property type="entry name" value="Ofd1_CTDD"/>
    <property type="match status" value="1"/>
</dbReference>
<dbReference type="SMART" id="SM00702">
    <property type="entry name" value="P4Hc"/>
    <property type="match status" value="1"/>
</dbReference>
<dbReference type="Pfam" id="PF13661">
    <property type="entry name" value="2OG-FeII_Oxy_4"/>
    <property type="match status" value="1"/>
</dbReference>
<keyword evidence="4" id="KW-0847">Vitamin C</keyword>
<evidence type="ECO:0000256" key="7">
    <source>
        <dbReference type="ARBA" id="ARBA00023004"/>
    </source>
</evidence>
<accession>A0A1Y5HXN7</accession>
<keyword evidence="3" id="KW-0479">Metal-binding</keyword>
<keyword evidence="5" id="KW-0223">Dioxygenase</keyword>
<evidence type="ECO:0000256" key="8">
    <source>
        <dbReference type="ARBA" id="ARBA00047444"/>
    </source>
</evidence>
<dbReference type="GO" id="GO:0005506">
    <property type="term" value="F:iron ion binding"/>
    <property type="evidence" value="ECO:0007669"/>
    <property type="project" value="InterPro"/>
</dbReference>
<dbReference type="Gene3D" id="2.60.120.620">
    <property type="entry name" value="q2cbj1_9rhob like domain"/>
    <property type="match status" value="1"/>
</dbReference>
<dbReference type="PANTHER" id="PTHR12117:SF0">
    <property type="entry name" value="PROLYL 3-HYDROXYLASE OGFOD1"/>
    <property type="match status" value="1"/>
</dbReference>
<proteinExistence type="inferred from homology"/>
<protein>
    <submittedName>
        <fullName evidence="10">Oxoglutarate and iron-dependent oxygenase degradation C-term-domain-containing protein</fullName>
    </submittedName>
</protein>